<organism evidence="3 4">
    <name type="scientific">Zingiber officinale</name>
    <name type="common">Ginger</name>
    <name type="synonym">Amomum zingiber</name>
    <dbReference type="NCBI Taxonomy" id="94328"/>
    <lineage>
        <taxon>Eukaryota</taxon>
        <taxon>Viridiplantae</taxon>
        <taxon>Streptophyta</taxon>
        <taxon>Embryophyta</taxon>
        <taxon>Tracheophyta</taxon>
        <taxon>Spermatophyta</taxon>
        <taxon>Magnoliopsida</taxon>
        <taxon>Liliopsida</taxon>
        <taxon>Zingiberales</taxon>
        <taxon>Zingiberaceae</taxon>
        <taxon>Zingiber</taxon>
    </lineage>
</organism>
<reference evidence="3 4" key="1">
    <citation type="submission" date="2020-08" db="EMBL/GenBank/DDBJ databases">
        <title>Plant Genome Project.</title>
        <authorList>
            <person name="Zhang R.-G."/>
        </authorList>
    </citation>
    <scope>NUCLEOTIDE SEQUENCE [LARGE SCALE GENOMIC DNA]</scope>
    <source>
        <tissue evidence="3">Rhizome</tissue>
    </source>
</reference>
<feature type="domain" description="Thioesterase" evidence="2">
    <location>
        <begin position="64"/>
        <end position="106"/>
    </location>
</feature>
<dbReference type="Pfam" id="PF03061">
    <property type="entry name" value="4HBT"/>
    <property type="match status" value="1"/>
</dbReference>
<comment type="caution">
    <text evidence="3">The sequence shown here is derived from an EMBL/GenBank/DDBJ whole genome shotgun (WGS) entry which is preliminary data.</text>
</comment>
<name>A0A8J5EUW8_ZINOF</name>
<dbReference type="EMBL" id="JACMSC010000019">
    <property type="protein sequence ID" value="KAG6474153.1"/>
    <property type="molecule type" value="Genomic_DNA"/>
</dbReference>
<dbReference type="InterPro" id="IPR029069">
    <property type="entry name" value="HotDog_dom_sf"/>
</dbReference>
<gene>
    <name evidence="3" type="ORF">ZIOFF_068077</name>
</gene>
<dbReference type="PANTHER" id="PTHR21660">
    <property type="entry name" value="THIOESTERASE SUPERFAMILY MEMBER-RELATED"/>
    <property type="match status" value="1"/>
</dbReference>
<sequence>MALESAKRSLEEAAVETLPTPALDALPSKFYDAFLLRGLRIDLVEPGRLLCSLIIPARLLNTGNFLHGGATASLVDLIGSAAFYTAGAKTRGTPLEIGVSYLDAAFANVAVRLLMPFVIATKSIPTFVACITPLNTLPPSAHIKPGDAVVVASVELFCRS</sequence>
<protein>
    <recommendedName>
        <fullName evidence="2">Thioesterase domain-containing protein</fullName>
    </recommendedName>
</protein>
<accession>A0A8J5EUW8</accession>
<evidence type="ECO:0000313" key="4">
    <source>
        <dbReference type="Proteomes" id="UP000734854"/>
    </source>
</evidence>
<dbReference type="PANTHER" id="PTHR21660:SF47">
    <property type="entry name" value="F19P19.27 PROTEIN"/>
    <property type="match status" value="1"/>
</dbReference>
<dbReference type="Proteomes" id="UP000734854">
    <property type="component" value="Unassembled WGS sequence"/>
</dbReference>
<dbReference type="CDD" id="cd03443">
    <property type="entry name" value="PaaI_thioesterase"/>
    <property type="match status" value="1"/>
</dbReference>
<evidence type="ECO:0000256" key="1">
    <source>
        <dbReference type="ARBA" id="ARBA00008324"/>
    </source>
</evidence>
<dbReference type="GO" id="GO:0047617">
    <property type="term" value="F:fatty acyl-CoA hydrolase activity"/>
    <property type="evidence" value="ECO:0007669"/>
    <property type="project" value="InterPro"/>
</dbReference>
<evidence type="ECO:0000259" key="2">
    <source>
        <dbReference type="Pfam" id="PF03061"/>
    </source>
</evidence>
<comment type="similarity">
    <text evidence="1">Belongs to the thioesterase PaaI family.</text>
</comment>
<keyword evidence="4" id="KW-1185">Reference proteome</keyword>
<proteinExistence type="inferred from homology"/>
<dbReference type="InterPro" id="IPR006683">
    <property type="entry name" value="Thioestr_dom"/>
</dbReference>
<dbReference type="SUPFAM" id="SSF54637">
    <property type="entry name" value="Thioesterase/thiol ester dehydrase-isomerase"/>
    <property type="match status" value="1"/>
</dbReference>
<dbReference type="Gene3D" id="3.10.129.10">
    <property type="entry name" value="Hotdog Thioesterase"/>
    <property type="match status" value="1"/>
</dbReference>
<evidence type="ECO:0000313" key="3">
    <source>
        <dbReference type="EMBL" id="KAG6474153.1"/>
    </source>
</evidence>
<dbReference type="AlphaFoldDB" id="A0A8J5EUW8"/>
<dbReference type="InterPro" id="IPR039298">
    <property type="entry name" value="ACOT13"/>
</dbReference>